<dbReference type="AlphaFoldDB" id="A0AAV7WB01"/>
<protein>
    <submittedName>
        <fullName evidence="2">Uncharacterized protein</fullName>
    </submittedName>
</protein>
<evidence type="ECO:0000313" key="2">
    <source>
        <dbReference type="EMBL" id="KAJ1211189.1"/>
    </source>
</evidence>
<organism evidence="2 3">
    <name type="scientific">Pleurodeles waltl</name>
    <name type="common">Iberian ribbed newt</name>
    <dbReference type="NCBI Taxonomy" id="8319"/>
    <lineage>
        <taxon>Eukaryota</taxon>
        <taxon>Metazoa</taxon>
        <taxon>Chordata</taxon>
        <taxon>Craniata</taxon>
        <taxon>Vertebrata</taxon>
        <taxon>Euteleostomi</taxon>
        <taxon>Amphibia</taxon>
        <taxon>Batrachia</taxon>
        <taxon>Caudata</taxon>
        <taxon>Salamandroidea</taxon>
        <taxon>Salamandridae</taxon>
        <taxon>Pleurodelinae</taxon>
        <taxon>Pleurodeles</taxon>
    </lineage>
</organism>
<sequence length="114" mass="12955">MICRHLPLSVHLEPHFGQIRHGDVRQRHLSRWVEPLEHWAPRYEARDSSGLQRGRPPAWGTLELQHSVGLAIAGEDEAAPAETRWMRILRAGSDDGAWGGQAPKRNDETECSEY</sequence>
<name>A0AAV7WB01_PLEWA</name>
<feature type="region of interest" description="Disordered" evidence="1">
    <location>
        <begin position="93"/>
        <end position="114"/>
    </location>
</feature>
<evidence type="ECO:0000313" key="3">
    <source>
        <dbReference type="Proteomes" id="UP001066276"/>
    </source>
</evidence>
<keyword evidence="3" id="KW-1185">Reference proteome</keyword>
<proteinExistence type="predicted"/>
<gene>
    <name evidence="2" type="ORF">NDU88_006550</name>
</gene>
<reference evidence="2" key="1">
    <citation type="journal article" date="2022" name="bioRxiv">
        <title>Sequencing and chromosome-scale assembly of the giantPleurodeles waltlgenome.</title>
        <authorList>
            <person name="Brown T."/>
            <person name="Elewa A."/>
            <person name="Iarovenko S."/>
            <person name="Subramanian E."/>
            <person name="Araus A.J."/>
            <person name="Petzold A."/>
            <person name="Susuki M."/>
            <person name="Suzuki K.-i.T."/>
            <person name="Hayashi T."/>
            <person name="Toyoda A."/>
            <person name="Oliveira C."/>
            <person name="Osipova E."/>
            <person name="Leigh N.D."/>
            <person name="Simon A."/>
            <person name="Yun M.H."/>
        </authorList>
    </citation>
    <scope>NUCLEOTIDE SEQUENCE</scope>
    <source>
        <strain evidence="2">20211129_DDA</strain>
        <tissue evidence="2">Liver</tissue>
    </source>
</reference>
<evidence type="ECO:0000256" key="1">
    <source>
        <dbReference type="SAM" id="MobiDB-lite"/>
    </source>
</evidence>
<dbReference type="Proteomes" id="UP001066276">
    <property type="component" value="Chromosome 1_2"/>
</dbReference>
<comment type="caution">
    <text evidence="2">The sequence shown here is derived from an EMBL/GenBank/DDBJ whole genome shotgun (WGS) entry which is preliminary data.</text>
</comment>
<dbReference type="EMBL" id="JANPWB010000002">
    <property type="protein sequence ID" value="KAJ1211189.1"/>
    <property type="molecule type" value="Genomic_DNA"/>
</dbReference>
<accession>A0AAV7WB01</accession>